<accession>A0ACB9ID33</accession>
<gene>
    <name evidence="1" type="ORF">L1987_27531</name>
</gene>
<reference evidence="1 2" key="2">
    <citation type="journal article" date="2022" name="Mol. Ecol. Resour.">
        <title>The genomes of chicory, endive, great burdock and yacon provide insights into Asteraceae paleo-polyploidization history and plant inulin production.</title>
        <authorList>
            <person name="Fan W."/>
            <person name="Wang S."/>
            <person name="Wang H."/>
            <person name="Wang A."/>
            <person name="Jiang F."/>
            <person name="Liu H."/>
            <person name="Zhao H."/>
            <person name="Xu D."/>
            <person name="Zhang Y."/>
        </authorList>
    </citation>
    <scope>NUCLEOTIDE SEQUENCE [LARGE SCALE GENOMIC DNA]</scope>
    <source>
        <strain evidence="2">cv. Yunnan</strain>
        <tissue evidence="1">Leaves</tissue>
    </source>
</reference>
<reference evidence="2" key="1">
    <citation type="journal article" date="2022" name="Mol. Ecol. Resour.">
        <title>The genomes of chicory, endive, great burdock and yacon provide insights into Asteraceae palaeo-polyploidization history and plant inulin production.</title>
        <authorList>
            <person name="Fan W."/>
            <person name="Wang S."/>
            <person name="Wang H."/>
            <person name="Wang A."/>
            <person name="Jiang F."/>
            <person name="Liu H."/>
            <person name="Zhao H."/>
            <person name="Xu D."/>
            <person name="Zhang Y."/>
        </authorList>
    </citation>
    <scope>NUCLEOTIDE SEQUENCE [LARGE SCALE GENOMIC DNA]</scope>
    <source>
        <strain evidence="2">cv. Yunnan</strain>
    </source>
</reference>
<organism evidence="1 2">
    <name type="scientific">Smallanthus sonchifolius</name>
    <dbReference type="NCBI Taxonomy" id="185202"/>
    <lineage>
        <taxon>Eukaryota</taxon>
        <taxon>Viridiplantae</taxon>
        <taxon>Streptophyta</taxon>
        <taxon>Embryophyta</taxon>
        <taxon>Tracheophyta</taxon>
        <taxon>Spermatophyta</taxon>
        <taxon>Magnoliopsida</taxon>
        <taxon>eudicotyledons</taxon>
        <taxon>Gunneridae</taxon>
        <taxon>Pentapetalae</taxon>
        <taxon>asterids</taxon>
        <taxon>campanulids</taxon>
        <taxon>Asterales</taxon>
        <taxon>Asteraceae</taxon>
        <taxon>Asteroideae</taxon>
        <taxon>Heliantheae alliance</taxon>
        <taxon>Millerieae</taxon>
        <taxon>Smallanthus</taxon>
    </lineage>
</organism>
<proteinExistence type="predicted"/>
<comment type="caution">
    <text evidence="1">The sequence shown here is derived from an EMBL/GenBank/DDBJ whole genome shotgun (WGS) entry which is preliminary data.</text>
</comment>
<protein>
    <submittedName>
        <fullName evidence="1">Uncharacterized protein</fullName>
    </submittedName>
</protein>
<sequence>MDIFTYFLPAVLILSFFYIMISKKSSMGGSGFNLPPGPPRLPIIGNVHQLAGKIFHEAVWNMSKKYGPIMLLHLGSQPAVVISSSELATEAFKTHDHILANRPYSNNLRRLTFDYNDIAFSPYGDHSKKMRKVLVTEFLNAKMSKSFKKVLDMELKSVLDSLPYGKVVNLNDLFASFIVDFACKIVAGKGYGEVKIGGTKLKDMLDEMLILFSGSYSEMFPKYGWILEDLSGWTRRLNKHMSNYDGLLEMMLDEHIDHTNEDEKDLIDACRSLLTREEMKGIMSNVFNGAVDTSYLTLVWAMAEIVKNPRIMHKLQAEIRSNSGQKLRLDESDTAKMPYLKYAVKETLRFHGPSPFLIPRDCVTHIQIGGYDILPGTKVLINSWGLAKDPRVWTENANEFYPDRFEKRVVDQFDMTPFGGGRRSCPGYNFATSTIEVVLANLLYTIDWKLPPGMTNQDLDTEEEGSLLVRKKTPLLLVPVKHNSQAQ</sequence>
<evidence type="ECO:0000313" key="2">
    <source>
        <dbReference type="Proteomes" id="UP001056120"/>
    </source>
</evidence>
<dbReference type="Proteomes" id="UP001056120">
    <property type="component" value="Linkage Group LG09"/>
</dbReference>
<keyword evidence="2" id="KW-1185">Reference proteome</keyword>
<evidence type="ECO:0000313" key="1">
    <source>
        <dbReference type="EMBL" id="KAI3805295.1"/>
    </source>
</evidence>
<dbReference type="EMBL" id="CM042026">
    <property type="protein sequence ID" value="KAI3805295.1"/>
    <property type="molecule type" value="Genomic_DNA"/>
</dbReference>
<name>A0ACB9ID33_9ASTR</name>